<dbReference type="Proteomes" id="UP000026714">
    <property type="component" value="Unassembled WGS sequence"/>
</dbReference>
<dbReference type="EMBL" id="AZRA01000099">
    <property type="protein sequence ID" value="KDB51112.1"/>
    <property type="molecule type" value="Genomic_DNA"/>
</dbReference>
<comment type="caution">
    <text evidence="1">The sequence shown here is derived from an EMBL/GenBank/DDBJ whole genome shotgun (WGS) entry which is preliminary data.</text>
</comment>
<sequence length="62" mass="7416">MRKRRAVLDRHRLKDRPNVFLKQQKSQGHSRKKPGFLNCAIALFRVRVWCLAAVQREFHLFG</sequence>
<proteinExistence type="predicted"/>
<name>A0A059KI22_9BURK</name>
<reference evidence="1 2" key="1">
    <citation type="journal article" date="2014" name="FEMS Microbiol. Ecol.">
        <title>Sphaerotilus natans encrusted with nanoball-shaped Fe(III) oxide minerals formed by nitrate-reducing mixotrophic Fe(II) oxidation.</title>
        <authorList>
            <person name="Park S."/>
            <person name="Kim D.H."/>
            <person name="Lee J.H."/>
            <person name="Hur H.G."/>
        </authorList>
    </citation>
    <scope>NUCLEOTIDE SEQUENCE [LARGE SCALE GENOMIC DNA]</scope>
    <source>
        <strain evidence="1 2">DSM 6575</strain>
    </source>
</reference>
<accession>A0A059KI22</accession>
<organism evidence="1 2">
    <name type="scientific">Sphaerotilus natans subsp. natans DSM 6575</name>
    <dbReference type="NCBI Taxonomy" id="1286631"/>
    <lineage>
        <taxon>Bacteria</taxon>
        <taxon>Pseudomonadati</taxon>
        <taxon>Pseudomonadota</taxon>
        <taxon>Betaproteobacteria</taxon>
        <taxon>Burkholderiales</taxon>
        <taxon>Sphaerotilaceae</taxon>
        <taxon>Sphaerotilus</taxon>
    </lineage>
</organism>
<dbReference type="AlphaFoldDB" id="A0A059KI22"/>
<keyword evidence="2" id="KW-1185">Reference proteome</keyword>
<evidence type="ECO:0000313" key="2">
    <source>
        <dbReference type="Proteomes" id="UP000026714"/>
    </source>
</evidence>
<gene>
    <name evidence="1" type="ORF">X805_32720</name>
</gene>
<protein>
    <submittedName>
        <fullName evidence="1">Uncharacterized protein</fullName>
    </submittedName>
</protein>
<evidence type="ECO:0000313" key="1">
    <source>
        <dbReference type="EMBL" id="KDB51112.1"/>
    </source>
</evidence>